<evidence type="ECO:0000256" key="1">
    <source>
        <dbReference type="SAM" id="SignalP"/>
    </source>
</evidence>
<accession>A0A2V3ZZI9</accession>
<dbReference type="RefSeq" id="WP_110360510.1">
    <property type="nucleotide sequence ID" value="NZ_QFLI01000003.1"/>
</dbReference>
<name>A0A2V3ZZI9_9BACT</name>
<dbReference type="AlphaFoldDB" id="A0A2V3ZZI9"/>
<dbReference type="GO" id="GO:0016020">
    <property type="term" value="C:membrane"/>
    <property type="evidence" value="ECO:0007669"/>
    <property type="project" value="InterPro"/>
</dbReference>
<proteinExistence type="predicted"/>
<dbReference type="Pfam" id="PF16319">
    <property type="entry name" value="SGBP_BT4661-like"/>
    <property type="match status" value="1"/>
</dbReference>
<dbReference type="SUPFAM" id="SSF49313">
    <property type="entry name" value="Cadherin-like"/>
    <property type="match status" value="1"/>
</dbReference>
<keyword evidence="1" id="KW-0732">Signal</keyword>
<evidence type="ECO:0008006" key="4">
    <source>
        <dbReference type="Google" id="ProtNLM"/>
    </source>
</evidence>
<dbReference type="CDD" id="cd11304">
    <property type="entry name" value="Cadherin_repeat"/>
    <property type="match status" value="1"/>
</dbReference>
<dbReference type="GO" id="GO:0005509">
    <property type="term" value="F:calcium ion binding"/>
    <property type="evidence" value="ECO:0007669"/>
    <property type="project" value="InterPro"/>
</dbReference>
<dbReference type="InterPro" id="IPR015919">
    <property type="entry name" value="Cadherin-like_sf"/>
</dbReference>
<evidence type="ECO:0000313" key="3">
    <source>
        <dbReference type="Proteomes" id="UP000248079"/>
    </source>
</evidence>
<dbReference type="Gene3D" id="2.60.40.60">
    <property type="entry name" value="Cadherins"/>
    <property type="match status" value="1"/>
</dbReference>
<dbReference type="OrthoDB" id="1109990at2"/>
<keyword evidence="3" id="KW-1185">Reference proteome</keyword>
<evidence type="ECO:0000313" key="2">
    <source>
        <dbReference type="EMBL" id="PXY01701.1"/>
    </source>
</evidence>
<dbReference type="InterPro" id="IPR013783">
    <property type="entry name" value="Ig-like_fold"/>
</dbReference>
<feature type="signal peptide" evidence="1">
    <location>
        <begin position="1"/>
        <end position="31"/>
    </location>
</feature>
<dbReference type="Gene3D" id="2.60.40.2710">
    <property type="match status" value="2"/>
</dbReference>
<gene>
    <name evidence="2" type="ORF">DF185_09540</name>
</gene>
<dbReference type="InterPro" id="IPR032529">
    <property type="entry name" value="BT4661-like"/>
</dbReference>
<sequence>MNYSKKCKNKWRFGSKWLAVALALLSVVAYSCDDESDSADDILVPSGLRYASVTEVYEGKGMESAQPVIFSDSQPIFEIAGGVAEDNGVYIEDVFTIKDSTGVIKLANDNELVAGLYKLDIKVTNKAGEGNFASAFELRILPSSIEGLQYAPFKQTIVRGVEGQKTTKPVFKGTKPATFSLIEESNFVIDAATGEISLPVDSDLEAGNYKLSVKVSNIAGDTEFSEVVMVNLETKPYSLVYTPQQYLDVQQKQAKKSAAPTVKGTGPFTYALKDNYGEFTIDENTGVISLPENHALEINDYPLTVVVTNTHGSVEFENAVSFQIVEIKAVLPSDLQYSTTSYIVNEGFAFESTQPTVVGTTPITYALVDDKGAFAIDAATGVISLAKDNTLAVGDYTLSVKATNVKGEVTFADVITVTIQVATPEVVFEDGWDALSAVTGEKNLGNMKEVSLETDPVQASNNKWNYGWGNWGVKDANNESARGAIMIPKKSVNDDWLYAENIDLTNYINSQLDFAAYSKYGTDANNTLELVISENFAGNVETATWINLNFASVHNFAFSQARTIDLSAYDGKIVTIAFRHKSFLIPEDNGDPKNLSRTTYIQDFKVSGLRK</sequence>
<dbReference type="Gene3D" id="2.60.40.10">
    <property type="entry name" value="Immunoglobulins"/>
    <property type="match status" value="1"/>
</dbReference>
<feature type="chain" id="PRO_5015916990" description="Cadherin domain-containing protein" evidence="1">
    <location>
        <begin position="32"/>
        <end position="611"/>
    </location>
</feature>
<dbReference type="Proteomes" id="UP000248079">
    <property type="component" value="Unassembled WGS sequence"/>
</dbReference>
<dbReference type="PROSITE" id="PS51257">
    <property type="entry name" value="PROKAR_LIPOPROTEIN"/>
    <property type="match status" value="1"/>
</dbReference>
<organism evidence="2 3">
    <name type="scientific">Marinifilum breve</name>
    <dbReference type="NCBI Taxonomy" id="2184082"/>
    <lineage>
        <taxon>Bacteria</taxon>
        <taxon>Pseudomonadati</taxon>
        <taxon>Bacteroidota</taxon>
        <taxon>Bacteroidia</taxon>
        <taxon>Marinilabiliales</taxon>
        <taxon>Marinifilaceae</taxon>
    </lineage>
</organism>
<protein>
    <recommendedName>
        <fullName evidence="4">Cadherin domain-containing protein</fullName>
    </recommendedName>
</protein>
<reference evidence="2 3" key="1">
    <citation type="submission" date="2018-05" db="EMBL/GenBank/DDBJ databases">
        <title>Marinifilum breve JC075T sp. nov., a marine bacterium isolated from Yongle Blue Hole in the South China Sea.</title>
        <authorList>
            <person name="Fu T."/>
        </authorList>
    </citation>
    <scope>NUCLEOTIDE SEQUENCE [LARGE SCALE GENOMIC DNA]</scope>
    <source>
        <strain evidence="2 3">JC075</strain>
    </source>
</reference>
<dbReference type="EMBL" id="QFLI01000003">
    <property type="protein sequence ID" value="PXY01701.1"/>
    <property type="molecule type" value="Genomic_DNA"/>
</dbReference>
<comment type="caution">
    <text evidence="2">The sequence shown here is derived from an EMBL/GenBank/DDBJ whole genome shotgun (WGS) entry which is preliminary data.</text>
</comment>